<protein>
    <submittedName>
        <fullName evidence="2">CoA transferase</fullName>
    </submittedName>
</protein>
<dbReference type="PANTHER" id="PTHR48228:SF5">
    <property type="entry name" value="ALPHA-METHYLACYL-COA RACEMASE"/>
    <property type="match status" value="1"/>
</dbReference>
<gene>
    <name evidence="2" type="ORF">JWS13_30320</name>
</gene>
<reference evidence="2 3" key="1">
    <citation type="journal article" date="2021" name="Microbiol. Resour. Announc.">
        <title>Complete Genome Sequences of Two Rhodococcus sp. Strains with Large and Linear Chromosomes, Isolated from Apple Rhizosphere.</title>
        <authorList>
            <person name="Benning S."/>
            <person name="Brugnone N."/>
            <person name="Siani R."/>
            <person name="Kublik S."/>
            <person name="Schloter M."/>
            <person name="Rad V."/>
        </authorList>
    </citation>
    <scope>NUCLEOTIDE SEQUENCE [LARGE SCALE GENOMIC DNA]</scope>
    <source>
        <strain evidence="2 3">R79</strain>
    </source>
</reference>
<keyword evidence="3" id="KW-1185">Reference proteome</keyword>
<dbReference type="Pfam" id="PF02515">
    <property type="entry name" value="CoA_transf_3"/>
    <property type="match status" value="1"/>
</dbReference>
<dbReference type="Gene3D" id="3.30.1540.10">
    <property type="entry name" value="formyl-coa transferase, domain 3"/>
    <property type="match status" value="1"/>
</dbReference>
<keyword evidence="2" id="KW-0808">Transferase</keyword>
<dbReference type="InterPro" id="IPR044855">
    <property type="entry name" value="CoA-Trfase_III_dom3_sf"/>
</dbReference>
<sequence length="373" mass="40103">MTTPPPETGSTGPLAGLRVLELGGMGPAPFAAMTLADLGADVVRIERPAARDRPPRDGSQILHRGKRSICLDVKDDADRATVKELAGRVDVVIESSRPGVAERLGIGPDDLHAVNPRLVYARMTGWGQEGPKAATAGHDVGYLAGTGLLHAIGGEERPQIPLALVGDFGGGALYLVIGILAAVHEARLSGRGQVVDGAIVDGAAHMGTLLYGMLDAGRWTDRRQSNLMDGGTPFYSVYETADGKHMTVGAIEPKFYDAFVEILAPDEELPSRRDRSAWPELRDRIAARFRTRTRDEWTTLFRGTDACVEPVLSLTESLDDDHLRERGTYIDVGGIRQPAPAPRFSRTPAAAVTPPCTPGDHDSRRVLASWDVR</sequence>
<dbReference type="SUPFAM" id="SSF89796">
    <property type="entry name" value="CoA-transferase family III (CaiB/BaiF)"/>
    <property type="match status" value="1"/>
</dbReference>
<proteinExistence type="predicted"/>
<feature type="region of interest" description="Disordered" evidence="1">
    <location>
        <begin position="335"/>
        <end position="363"/>
    </location>
</feature>
<reference evidence="2 3" key="2">
    <citation type="journal article" date="2022" name="Arch. Microbiol.">
        <title>Rhodococcus pseudokoreensis sp. nov. isolated from the rhizosphere of young M26 apple rootstocks.</title>
        <authorList>
            <person name="Kampfer P."/>
            <person name="Glaeser S.P."/>
            <person name="Blom J."/>
            <person name="Wolf J."/>
            <person name="Benning S."/>
            <person name="Schloter M."/>
            <person name="Neumann-Schaal M."/>
        </authorList>
    </citation>
    <scope>NUCLEOTIDE SEQUENCE [LARGE SCALE GENOMIC DNA]</scope>
    <source>
        <strain evidence="2 3">R79</strain>
    </source>
</reference>
<accession>A0A974ZW29</accession>
<evidence type="ECO:0000313" key="2">
    <source>
        <dbReference type="EMBL" id="QSE92601.1"/>
    </source>
</evidence>
<dbReference type="Proteomes" id="UP000662986">
    <property type="component" value="Chromosome"/>
</dbReference>
<dbReference type="InterPro" id="IPR050509">
    <property type="entry name" value="CoA-transferase_III"/>
</dbReference>
<organism evidence="2 3">
    <name type="scientific">Rhodococcus pseudokoreensis</name>
    <dbReference type="NCBI Taxonomy" id="2811421"/>
    <lineage>
        <taxon>Bacteria</taxon>
        <taxon>Bacillati</taxon>
        <taxon>Actinomycetota</taxon>
        <taxon>Actinomycetes</taxon>
        <taxon>Mycobacteriales</taxon>
        <taxon>Nocardiaceae</taxon>
        <taxon>Rhodococcus</taxon>
    </lineage>
</organism>
<evidence type="ECO:0000313" key="3">
    <source>
        <dbReference type="Proteomes" id="UP000662986"/>
    </source>
</evidence>
<evidence type="ECO:0000256" key="1">
    <source>
        <dbReference type="SAM" id="MobiDB-lite"/>
    </source>
</evidence>
<dbReference type="InterPro" id="IPR003673">
    <property type="entry name" value="CoA-Trfase_fam_III"/>
</dbReference>
<dbReference type="PANTHER" id="PTHR48228">
    <property type="entry name" value="SUCCINYL-COA--D-CITRAMALATE COA-TRANSFERASE"/>
    <property type="match status" value="1"/>
</dbReference>
<dbReference type="RefSeq" id="WP_206009065.1">
    <property type="nucleotide sequence ID" value="NZ_CP070619.1"/>
</dbReference>
<name>A0A974ZW29_9NOCA</name>
<dbReference type="GO" id="GO:0016740">
    <property type="term" value="F:transferase activity"/>
    <property type="evidence" value="ECO:0007669"/>
    <property type="project" value="UniProtKB-KW"/>
</dbReference>
<dbReference type="InterPro" id="IPR023606">
    <property type="entry name" value="CoA-Trfase_III_dom_1_sf"/>
</dbReference>
<dbReference type="EMBL" id="CP070619">
    <property type="protein sequence ID" value="QSE92601.1"/>
    <property type="molecule type" value="Genomic_DNA"/>
</dbReference>
<dbReference type="Gene3D" id="3.40.50.10540">
    <property type="entry name" value="Crotonobetainyl-coa:carnitine coa-transferase, domain 1"/>
    <property type="match status" value="1"/>
</dbReference>